<evidence type="ECO:0000313" key="14">
    <source>
        <dbReference type="Proteomes" id="UP001485043"/>
    </source>
</evidence>
<evidence type="ECO:0000256" key="11">
    <source>
        <dbReference type="SAM" id="Phobius"/>
    </source>
</evidence>
<feature type="transmembrane region" description="Helical" evidence="11">
    <location>
        <begin position="163"/>
        <end position="183"/>
    </location>
</feature>
<organism evidence="13 14">
    <name type="scientific">Apatococcus fuscideae</name>
    <dbReference type="NCBI Taxonomy" id="2026836"/>
    <lineage>
        <taxon>Eukaryota</taxon>
        <taxon>Viridiplantae</taxon>
        <taxon>Chlorophyta</taxon>
        <taxon>core chlorophytes</taxon>
        <taxon>Trebouxiophyceae</taxon>
        <taxon>Chlorellales</taxon>
        <taxon>Chlorellaceae</taxon>
        <taxon>Apatococcus</taxon>
    </lineage>
</organism>
<dbReference type="EMBL" id="JALJOV010000173">
    <property type="protein sequence ID" value="KAK9866282.1"/>
    <property type="molecule type" value="Genomic_DNA"/>
</dbReference>
<sequence length="229" mass="23688">MLRLHCRSAVGDDTQAAQQDKRQAPSLSDELTSPSGPQPNAPKQQDELPYWLVAVLGSLGALQTGYLTWTKLTEGGVVCPLGGGCSTVLSSDYATVFGIPLTLVGCLAYGSVAGLGIAGQRSGGGPALQRLTLAGGTALAATSANLLWILARKFGGEPCTWCISSAILSITIFGAALQSFNLSRCFVRESSPKRGACPSQSGYGKLAPRFQAAPSQAPGILDWTSRGQS</sequence>
<feature type="transmembrane region" description="Helical" evidence="11">
    <location>
        <begin position="97"/>
        <end position="119"/>
    </location>
</feature>
<comment type="caution">
    <text evidence="13">The sequence shown here is derived from an EMBL/GenBank/DDBJ whole genome shotgun (WGS) entry which is preliminary data.</text>
</comment>
<protein>
    <recommendedName>
        <fullName evidence="12">Vitamin K epoxide reductase domain-containing protein</fullName>
    </recommendedName>
</protein>
<dbReference type="GO" id="GO:0016020">
    <property type="term" value="C:membrane"/>
    <property type="evidence" value="ECO:0007669"/>
    <property type="project" value="UniProtKB-SubCell"/>
</dbReference>
<feature type="compositionally biased region" description="Polar residues" evidence="10">
    <location>
        <begin position="25"/>
        <end position="35"/>
    </location>
</feature>
<reference evidence="13 14" key="1">
    <citation type="journal article" date="2024" name="Nat. Commun.">
        <title>Phylogenomics reveals the evolutionary origins of lichenization in chlorophyte algae.</title>
        <authorList>
            <person name="Puginier C."/>
            <person name="Libourel C."/>
            <person name="Otte J."/>
            <person name="Skaloud P."/>
            <person name="Haon M."/>
            <person name="Grisel S."/>
            <person name="Petersen M."/>
            <person name="Berrin J.G."/>
            <person name="Delaux P.M."/>
            <person name="Dal Grande F."/>
            <person name="Keller J."/>
        </authorList>
    </citation>
    <scope>NUCLEOTIDE SEQUENCE [LARGE SCALE GENOMIC DNA]</scope>
    <source>
        <strain evidence="13 14">SAG 2523</strain>
    </source>
</reference>
<comment type="subcellular location">
    <subcellularLocation>
        <location evidence="1">Membrane</location>
        <topology evidence="1">Multi-pass membrane protein</topology>
    </subcellularLocation>
</comment>
<dbReference type="InterPro" id="IPR044698">
    <property type="entry name" value="VKOR/LTO1"/>
</dbReference>
<keyword evidence="4" id="KW-0874">Quinone</keyword>
<evidence type="ECO:0000256" key="6">
    <source>
        <dbReference type="ARBA" id="ARBA00023002"/>
    </source>
</evidence>
<keyword evidence="3 11" id="KW-0812">Transmembrane</keyword>
<evidence type="ECO:0000256" key="10">
    <source>
        <dbReference type="SAM" id="MobiDB-lite"/>
    </source>
</evidence>
<keyword evidence="8" id="KW-1015">Disulfide bond</keyword>
<dbReference type="GO" id="GO:0016491">
    <property type="term" value="F:oxidoreductase activity"/>
    <property type="evidence" value="ECO:0007669"/>
    <property type="project" value="UniProtKB-KW"/>
</dbReference>
<feature type="transmembrane region" description="Helical" evidence="11">
    <location>
        <begin position="131"/>
        <end position="151"/>
    </location>
</feature>
<dbReference type="SMART" id="SM00756">
    <property type="entry name" value="VKc"/>
    <property type="match status" value="1"/>
</dbReference>
<keyword evidence="6" id="KW-0560">Oxidoreductase</keyword>
<evidence type="ECO:0000256" key="5">
    <source>
        <dbReference type="ARBA" id="ARBA00022989"/>
    </source>
</evidence>
<feature type="domain" description="Vitamin K epoxide reductase" evidence="12">
    <location>
        <begin position="46"/>
        <end position="180"/>
    </location>
</feature>
<keyword evidence="14" id="KW-1185">Reference proteome</keyword>
<proteinExistence type="inferred from homology"/>
<dbReference type="GO" id="GO:0048038">
    <property type="term" value="F:quinone binding"/>
    <property type="evidence" value="ECO:0007669"/>
    <property type="project" value="UniProtKB-KW"/>
</dbReference>
<dbReference type="AlphaFoldDB" id="A0AAW1TCK9"/>
<gene>
    <name evidence="13" type="ORF">WJX84_002175</name>
</gene>
<dbReference type="Proteomes" id="UP001485043">
    <property type="component" value="Unassembled WGS sequence"/>
</dbReference>
<accession>A0AAW1TCK9</accession>
<evidence type="ECO:0000313" key="13">
    <source>
        <dbReference type="EMBL" id="KAK9866282.1"/>
    </source>
</evidence>
<evidence type="ECO:0000256" key="7">
    <source>
        <dbReference type="ARBA" id="ARBA00023136"/>
    </source>
</evidence>
<evidence type="ECO:0000256" key="4">
    <source>
        <dbReference type="ARBA" id="ARBA00022719"/>
    </source>
</evidence>
<feature type="transmembrane region" description="Helical" evidence="11">
    <location>
        <begin position="48"/>
        <end position="69"/>
    </location>
</feature>
<dbReference type="PANTHER" id="PTHR34573">
    <property type="entry name" value="VKC DOMAIN-CONTAINING PROTEIN"/>
    <property type="match status" value="1"/>
</dbReference>
<dbReference type="Gene3D" id="1.20.1440.130">
    <property type="entry name" value="VKOR domain"/>
    <property type="match status" value="1"/>
</dbReference>
<evidence type="ECO:0000256" key="2">
    <source>
        <dbReference type="ARBA" id="ARBA00006214"/>
    </source>
</evidence>
<name>A0AAW1TCK9_9CHLO</name>
<dbReference type="InterPro" id="IPR038354">
    <property type="entry name" value="VKOR_sf"/>
</dbReference>
<dbReference type="PANTHER" id="PTHR34573:SF1">
    <property type="entry name" value="VITAMIN K EPOXIDE REDUCTASE DOMAIN-CONTAINING PROTEIN"/>
    <property type="match status" value="1"/>
</dbReference>
<comment type="similarity">
    <text evidence="2">Belongs to the VKOR family.</text>
</comment>
<evidence type="ECO:0000259" key="12">
    <source>
        <dbReference type="SMART" id="SM00756"/>
    </source>
</evidence>
<evidence type="ECO:0000256" key="3">
    <source>
        <dbReference type="ARBA" id="ARBA00022692"/>
    </source>
</evidence>
<feature type="region of interest" description="Disordered" evidence="10">
    <location>
        <begin position="1"/>
        <end position="44"/>
    </location>
</feature>
<keyword evidence="9" id="KW-0676">Redox-active center</keyword>
<evidence type="ECO:0000256" key="9">
    <source>
        <dbReference type="ARBA" id="ARBA00023284"/>
    </source>
</evidence>
<dbReference type="InterPro" id="IPR012932">
    <property type="entry name" value="VKOR"/>
</dbReference>
<keyword evidence="5 11" id="KW-1133">Transmembrane helix</keyword>
<keyword evidence="7 11" id="KW-0472">Membrane</keyword>
<dbReference type="CDD" id="cd12916">
    <property type="entry name" value="VKOR_1"/>
    <property type="match status" value="1"/>
</dbReference>
<evidence type="ECO:0000256" key="8">
    <source>
        <dbReference type="ARBA" id="ARBA00023157"/>
    </source>
</evidence>
<evidence type="ECO:0000256" key="1">
    <source>
        <dbReference type="ARBA" id="ARBA00004141"/>
    </source>
</evidence>
<dbReference type="Pfam" id="PF07884">
    <property type="entry name" value="VKOR"/>
    <property type="match status" value="1"/>
</dbReference>